<dbReference type="EMBL" id="JAKRYL010000007">
    <property type="protein sequence ID" value="MCL7747139.1"/>
    <property type="molecule type" value="Genomic_DNA"/>
</dbReference>
<dbReference type="PROSITE" id="PS51257">
    <property type="entry name" value="PROKAR_LIPOPROTEIN"/>
    <property type="match status" value="1"/>
</dbReference>
<keyword evidence="2" id="KW-1185">Reference proteome</keyword>
<sequence length="256" mass="27377">MNKLVSGIMLVMAVIVMTGCNIVTYENEEVFTLDAKGLEEFVVHQDEGDVTITGVEGLDDIYVTATFAAMSDQDVEHAKSFSENNTSLLLEAEGTTGELRTSVKRGTDIEQGFVHLEIEVPDHLPLVYRQNEGQLKILSMKSDLKIQHGSNHLSLKDIEGNVEITDGAGHVTLENVHGSITINNNAGTTNVTASSGSLRLIAGSGHIDFQDHDGDIVVRSGSGNISIVGVNGDVEILESRGGTINIEDVTGVITHP</sequence>
<comment type="caution">
    <text evidence="1">The sequence shown here is derived from an EMBL/GenBank/DDBJ whole genome shotgun (WGS) entry which is preliminary data.</text>
</comment>
<gene>
    <name evidence="1" type="ORF">MF646_08385</name>
</gene>
<evidence type="ECO:0008006" key="3">
    <source>
        <dbReference type="Google" id="ProtNLM"/>
    </source>
</evidence>
<proteinExistence type="predicted"/>
<dbReference type="AlphaFoldDB" id="A0A9X2CS05"/>
<evidence type="ECO:0000313" key="1">
    <source>
        <dbReference type="EMBL" id="MCL7747139.1"/>
    </source>
</evidence>
<dbReference type="Proteomes" id="UP001139150">
    <property type="component" value="Unassembled WGS sequence"/>
</dbReference>
<evidence type="ECO:0000313" key="2">
    <source>
        <dbReference type="Proteomes" id="UP001139150"/>
    </source>
</evidence>
<organism evidence="1 2">
    <name type="scientific">Halalkalibacter alkaliphilus</name>
    <dbReference type="NCBI Taxonomy" id="2917993"/>
    <lineage>
        <taxon>Bacteria</taxon>
        <taxon>Bacillati</taxon>
        <taxon>Bacillota</taxon>
        <taxon>Bacilli</taxon>
        <taxon>Bacillales</taxon>
        <taxon>Bacillaceae</taxon>
        <taxon>Halalkalibacter</taxon>
    </lineage>
</organism>
<accession>A0A9X2CS05</accession>
<name>A0A9X2CS05_9BACI</name>
<reference evidence="1" key="1">
    <citation type="submission" date="2022-02" db="EMBL/GenBank/DDBJ databases">
        <title>Halalkalibacter sp. nov. isolated from Lonar Lake, India.</title>
        <authorList>
            <person name="Joshi A."/>
            <person name="Thite S."/>
            <person name="Lodha T."/>
        </authorList>
    </citation>
    <scope>NUCLEOTIDE SEQUENCE</scope>
    <source>
        <strain evidence="1">MEB205</strain>
    </source>
</reference>
<protein>
    <recommendedName>
        <fullName evidence="3">Adhesin domain-containing protein</fullName>
    </recommendedName>
</protein>
<dbReference type="RefSeq" id="WP_250096044.1">
    <property type="nucleotide sequence ID" value="NZ_JAKRYL010000007.1"/>
</dbReference>